<dbReference type="SMART" id="SM00456">
    <property type="entry name" value="WW"/>
    <property type="match status" value="2"/>
</dbReference>
<dbReference type="GO" id="GO:0005737">
    <property type="term" value="C:cytoplasm"/>
    <property type="evidence" value="ECO:0007669"/>
    <property type="project" value="TreeGrafter"/>
</dbReference>
<feature type="domain" description="WW" evidence="24">
    <location>
        <begin position="203"/>
        <end position="237"/>
    </location>
</feature>
<dbReference type="CDD" id="cd00201">
    <property type="entry name" value="WW"/>
    <property type="match status" value="2"/>
</dbReference>
<dbReference type="InterPro" id="IPR039525">
    <property type="entry name" value="RNF126-like_zinc-ribbon"/>
</dbReference>
<evidence type="ECO:0000256" key="18">
    <source>
        <dbReference type="ARBA" id="ARBA00023187"/>
    </source>
</evidence>
<keyword evidence="17" id="KW-0804">Transcription</keyword>
<evidence type="ECO:0000256" key="13">
    <source>
        <dbReference type="ARBA" id="ARBA00022786"/>
    </source>
</evidence>
<organism evidence="26 27">
    <name type="scientific">Tripterygium wilfordii</name>
    <name type="common">Thunder God vine</name>
    <dbReference type="NCBI Taxonomy" id="458696"/>
    <lineage>
        <taxon>Eukaryota</taxon>
        <taxon>Viridiplantae</taxon>
        <taxon>Streptophyta</taxon>
        <taxon>Embryophyta</taxon>
        <taxon>Tracheophyta</taxon>
        <taxon>Spermatophyta</taxon>
        <taxon>Magnoliopsida</taxon>
        <taxon>eudicotyledons</taxon>
        <taxon>Gunneridae</taxon>
        <taxon>Pentapetalae</taxon>
        <taxon>rosids</taxon>
        <taxon>fabids</taxon>
        <taxon>Celastrales</taxon>
        <taxon>Celastraceae</taxon>
        <taxon>Tripterygium</taxon>
    </lineage>
</organism>
<feature type="compositionally biased region" description="Low complexity" evidence="23">
    <location>
        <begin position="746"/>
        <end position="764"/>
    </location>
</feature>
<comment type="catalytic activity">
    <reaction evidence="1">
        <text>S-ubiquitinyl-[E2 ubiquitin-conjugating enzyme]-L-cysteine + [acceptor protein]-L-lysine = [E2 ubiquitin-conjugating enzyme]-L-cysteine + N(6)-ubiquitinyl-[acceptor protein]-L-lysine.</text>
        <dbReference type="EC" id="2.3.2.27"/>
    </reaction>
</comment>
<dbReference type="GO" id="GO:0045087">
    <property type="term" value="P:innate immune response"/>
    <property type="evidence" value="ECO:0007669"/>
    <property type="project" value="UniProtKB-KW"/>
</dbReference>
<evidence type="ECO:0000256" key="3">
    <source>
        <dbReference type="ARBA" id="ARBA00004463"/>
    </source>
</evidence>
<keyword evidence="13" id="KW-0833">Ubl conjugation pathway</keyword>
<feature type="region of interest" description="Disordered" evidence="23">
    <location>
        <begin position="744"/>
        <end position="823"/>
    </location>
</feature>
<comment type="subcellular location">
    <subcellularLocation>
        <location evidence="3">Cytoplasmic granule</location>
    </subcellularLocation>
    <subcellularLocation>
        <location evidence="2">Nucleus speckle</location>
    </subcellularLocation>
</comment>
<dbReference type="PANTHER" id="PTHR21737">
    <property type="entry name" value="POLYGLUTAMINE BINDING PROTEIN 1/MARVEL MEMBRANE-ASSOCIATING DOMAIN CONTAINING 3"/>
    <property type="match status" value="1"/>
</dbReference>
<dbReference type="InterPro" id="IPR036020">
    <property type="entry name" value="WW_dom_sf"/>
</dbReference>
<evidence type="ECO:0000256" key="4">
    <source>
        <dbReference type="ARBA" id="ARBA00012483"/>
    </source>
</evidence>
<comment type="subunit">
    <text evidence="21">Interacts with POU3F2/Brn-2, ATXN1, TXNL4A, HTT and AR. Interaction with ATXN1 correlates positively with the length of the polyglutamine tract. Interacts with RNA polymerase II large subunit in a phosphorylation-dependent manner. Forms a ternary complex with ATXN1 mutant and phosphorylated RNA polymerase II. Interacts (via C-terminus) with TXNL4A and CD2BP2. Interacts (via WW domain) with ATN1 and SF3B1, and may interact with additional splice factors. Interacts (via WW domain) with WBP11; Leading to reduce interaction between PQBP1 and TXNL4A. Interacts with CAPRIN1. Interacts with DDX1. Interacts with SFPQ. Interacts with KHSRP.</text>
</comment>
<dbReference type="InterPro" id="IPR013083">
    <property type="entry name" value="Znf_RING/FYVE/PHD"/>
</dbReference>
<evidence type="ECO:0000256" key="5">
    <source>
        <dbReference type="ARBA" id="ARBA00021117"/>
    </source>
</evidence>
<dbReference type="InterPro" id="IPR001841">
    <property type="entry name" value="Znf_RING"/>
</dbReference>
<gene>
    <name evidence="26" type="ORF">HS088_TW03G00662</name>
</gene>
<evidence type="ECO:0000256" key="10">
    <source>
        <dbReference type="ARBA" id="ARBA00022723"/>
    </source>
</evidence>
<dbReference type="SMART" id="SM00184">
    <property type="entry name" value="RING"/>
    <property type="match status" value="1"/>
</dbReference>
<evidence type="ECO:0000256" key="12">
    <source>
        <dbReference type="ARBA" id="ARBA00022771"/>
    </source>
</evidence>
<dbReference type="AlphaFoldDB" id="A0A7J7DW25"/>
<feature type="region of interest" description="Disordered" evidence="23">
    <location>
        <begin position="277"/>
        <end position="301"/>
    </location>
</feature>
<dbReference type="Proteomes" id="UP000593562">
    <property type="component" value="Unassembled WGS sequence"/>
</dbReference>
<name>A0A7J7DW25_TRIWF</name>
<keyword evidence="11" id="KW-0677">Repeat</keyword>
<feature type="region of interest" description="Disordered" evidence="23">
    <location>
        <begin position="356"/>
        <end position="453"/>
    </location>
</feature>
<dbReference type="Pfam" id="PF00397">
    <property type="entry name" value="WW"/>
    <property type="match status" value="2"/>
</dbReference>
<feature type="compositionally biased region" description="Polar residues" evidence="23">
    <location>
        <begin position="796"/>
        <end position="815"/>
    </location>
</feature>
<feature type="domain" description="WW" evidence="24">
    <location>
        <begin position="248"/>
        <end position="282"/>
    </location>
</feature>
<dbReference type="Gene3D" id="3.40.30.10">
    <property type="entry name" value="Glutaredoxin"/>
    <property type="match status" value="1"/>
</dbReference>
<protein>
    <recommendedName>
        <fullName evidence="5">Polyglutamine-binding protein 1</fullName>
        <ecNumber evidence="4">2.3.2.27</ecNumber>
    </recommendedName>
    <alternativeName>
        <fullName evidence="20">Polyglutamine tract-binding protein 1</fullName>
    </alternativeName>
</protein>
<dbReference type="PROSITE" id="PS01159">
    <property type="entry name" value="WW_DOMAIN_1"/>
    <property type="match status" value="2"/>
</dbReference>
<evidence type="ECO:0000256" key="22">
    <source>
        <dbReference type="PROSITE-ProRule" id="PRU00175"/>
    </source>
</evidence>
<dbReference type="Gene3D" id="3.30.40.10">
    <property type="entry name" value="Zinc/RING finger domain, C3HC4 (zinc finger)"/>
    <property type="match status" value="1"/>
</dbReference>
<accession>A0A7J7DW25</accession>
<evidence type="ECO:0000256" key="16">
    <source>
        <dbReference type="ARBA" id="ARBA00023015"/>
    </source>
</evidence>
<evidence type="ECO:0000256" key="2">
    <source>
        <dbReference type="ARBA" id="ARBA00004324"/>
    </source>
</evidence>
<dbReference type="InterPro" id="IPR001202">
    <property type="entry name" value="WW_dom"/>
</dbReference>
<dbReference type="Pfam" id="PF14369">
    <property type="entry name" value="Zn_ribbon_19"/>
    <property type="match status" value="1"/>
</dbReference>
<evidence type="ECO:0000259" key="24">
    <source>
        <dbReference type="PROSITE" id="PS50020"/>
    </source>
</evidence>
<reference evidence="26 27" key="1">
    <citation type="journal article" date="2020" name="Nat. Commun.">
        <title>Genome of Tripterygium wilfordii and identification of cytochrome P450 involved in triptolide biosynthesis.</title>
        <authorList>
            <person name="Tu L."/>
            <person name="Su P."/>
            <person name="Zhang Z."/>
            <person name="Gao L."/>
            <person name="Wang J."/>
            <person name="Hu T."/>
            <person name="Zhou J."/>
            <person name="Zhang Y."/>
            <person name="Zhao Y."/>
            <person name="Liu Y."/>
            <person name="Song Y."/>
            <person name="Tong Y."/>
            <person name="Lu Y."/>
            <person name="Yang J."/>
            <person name="Xu C."/>
            <person name="Jia M."/>
            <person name="Peters R.J."/>
            <person name="Huang L."/>
            <person name="Gao W."/>
        </authorList>
    </citation>
    <scope>NUCLEOTIDE SEQUENCE [LARGE SCALE GENOMIC DNA]</scope>
    <source>
        <strain evidence="27">cv. XIE 37</strain>
        <tissue evidence="26">Leaf</tissue>
    </source>
</reference>
<feature type="region of interest" description="Disordered" evidence="23">
    <location>
        <begin position="132"/>
        <end position="161"/>
    </location>
</feature>
<evidence type="ECO:0000256" key="7">
    <source>
        <dbReference type="ARBA" id="ARBA00022588"/>
    </source>
</evidence>
<dbReference type="Gene3D" id="2.20.70.10">
    <property type="match status" value="2"/>
</dbReference>
<sequence>MGGEPAHLVNDSIHQETMSAVHSGDREIEAAVQDAVLREQEIATQKIIQGQRGVESAGEAPKKDTDILWGHRDPNALKEHLLKMTTVHRAEMSLKRGKTAVPEEGNMEIGNGYGVPGGGAYYGASGPYSAAPSNLGNGPNGTGENHLEPHKESAEKPAKKELPEYLKEKLRARGIIKDDTGNVVPSRTDNKSEAATIQKAEVRKLPPGWEEAKDPTSGASYYYNESTGKSQWEKPLEMPCSIPTQSSVSLLEDWVEAQDETTGHRYYYNTKTHVSQWEHPNSSQQAGSAHSDSQVSGSSTNGSFVHPLTELQKCMGCGGWGVGLVQMWGYCNHCTRVLNLPQAQFLTYRTNEDPSNAAYTKGSHGKLAPKQRSNWKPPMGKGNGRGKKRALSEDDELDPMDPSSYSDAPRGGWVVGLKGVQPRAADTTATRVTKKKQGRASDDADRESPTERKITVGKSGTCEIRDNPKTSPIPPSSPEPCLRVLLPSILLILSLIVHRIRIHRCCSSPSKGGERGMSSSRNTHWCHRCRRPVRLRGRDALCPYCSGGFVQELDDMVRISPLDFFGLDNDEDHDQRFGLMEAFSGFMRQRLADRSYNHDIRGRSDPVPEGFGPLLVFGGQIPFRLSGNGGFEAFFNGTPGIGITRGNAGDYFIGPGLEELFEQLSANDRRGPAPASRSSIDAMPTIKITQRHLRSDSHCPVCHEKFELGSEVRQMPCNHMYHSDCIVPWLVQHNSCPVCRQELPPQGSGSSHGSQSSSGRSRSSTNNERENSRDNQGRRNPFSYLWPFRSSSSSSRHNGTAGNSSPTMHDSNHQMGYSGWPFD</sequence>
<proteinExistence type="predicted"/>
<keyword evidence="18" id="KW-0508">mRNA splicing</keyword>
<feature type="compositionally biased region" description="Basic and acidic residues" evidence="23">
    <location>
        <begin position="145"/>
        <end position="161"/>
    </location>
</feature>
<feature type="compositionally biased region" description="Basic and acidic residues" evidence="23">
    <location>
        <begin position="767"/>
        <end position="777"/>
    </location>
</feature>
<dbReference type="InParanoid" id="A0A7J7DW25"/>
<evidence type="ECO:0000259" key="25">
    <source>
        <dbReference type="PROSITE" id="PS50089"/>
    </source>
</evidence>
<keyword evidence="8" id="KW-0507">mRNA processing</keyword>
<keyword evidence="7" id="KW-0399">Innate immunity</keyword>
<dbReference type="GO" id="GO:0043021">
    <property type="term" value="F:ribonucleoprotein complex binding"/>
    <property type="evidence" value="ECO:0007669"/>
    <property type="project" value="TreeGrafter"/>
</dbReference>
<keyword evidence="10" id="KW-0479">Metal-binding</keyword>
<evidence type="ECO:0000256" key="17">
    <source>
        <dbReference type="ARBA" id="ARBA00023163"/>
    </source>
</evidence>
<keyword evidence="16" id="KW-0805">Transcription regulation</keyword>
<evidence type="ECO:0000256" key="11">
    <source>
        <dbReference type="ARBA" id="ARBA00022737"/>
    </source>
</evidence>
<keyword evidence="19" id="KW-0539">Nucleus</keyword>
<dbReference type="GO" id="GO:0016607">
    <property type="term" value="C:nuclear speck"/>
    <property type="evidence" value="ECO:0007669"/>
    <property type="project" value="UniProtKB-SubCell"/>
</dbReference>
<evidence type="ECO:0000256" key="15">
    <source>
        <dbReference type="ARBA" id="ARBA00022859"/>
    </source>
</evidence>
<evidence type="ECO:0000256" key="23">
    <source>
        <dbReference type="SAM" id="MobiDB-lite"/>
    </source>
</evidence>
<dbReference type="EC" id="2.3.2.27" evidence="4"/>
<dbReference type="EMBL" id="JAAARO010000003">
    <property type="protein sequence ID" value="KAF5750326.1"/>
    <property type="molecule type" value="Genomic_DNA"/>
</dbReference>
<keyword evidence="12 22" id="KW-0863">Zinc-finger</keyword>
<dbReference type="GO" id="GO:0000380">
    <property type="term" value="P:alternative mRNA splicing, via spliceosome"/>
    <property type="evidence" value="ECO:0007669"/>
    <property type="project" value="TreeGrafter"/>
</dbReference>
<evidence type="ECO:0000256" key="1">
    <source>
        <dbReference type="ARBA" id="ARBA00000900"/>
    </source>
</evidence>
<dbReference type="FunFam" id="3.30.40.10:FF:000022">
    <property type="entry name" value="E3 ubiquitin-protein ligase RING1-like"/>
    <property type="match status" value="1"/>
</dbReference>
<dbReference type="PANTHER" id="PTHR21737:SF3">
    <property type="entry name" value="POLYGLUTAMINE-BINDING PROTEIN 1"/>
    <property type="match status" value="1"/>
</dbReference>
<evidence type="ECO:0000256" key="9">
    <source>
        <dbReference type="ARBA" id="ARBA00022679"/>
    </source>
</evidence>
<evidence type="ECO:0000256" key="6">
    <source>
        <dbReference type="ARBA" id="ARBA00022553"/>
    </source>
</evidence>
<dbReference type="FunCoup" id="A0A7J7DW25">
    <property type="interactions" value="2508"/>
</dbReference>
<evidence type="ECO:0000256" key="20">
    <source>
        <dbReference type="ARBA" id="ARBA00042167"/>
    </source>
</evidence>
<evidence type="ECO:0000313" key="27">
    <source>
        <dbReference type="Proteomes" id="UP000593562"/>
    </source>
</evidence>
<evidence type="ECO:0000256" key="8">
    <source>
        <dbReference type="ARBA" id="ARBA00022664"/>
    </source>
</evidence>
<evidence type="ECO:0000256" key="21">
    <source>
        <dbReference type="ARBA" id="ARBA00046362"/>
    </source>
</evidence>
<evidence type="ECO:0000313" key="26">
    <source>
        <dbReference type="EMBL" id="KAF5750326.1"/>
    </source>
</evidence>
<evidence type="ECO:0000256" key="19">
    <source>
        <dbReference type="ARBA" id="ARBA00023242"/>
    </source>
</evidence>
<dbReference type="PROSITE" id="PS50089">
    <property type="entry name" value="ZF_RING_2"/>
    <property type="match status" value="1"/>
</dbReference>
<dbReference type="SUPFAM" id="SSF51045">
    <property type="entry name" value="WW domain"/>
    <property type="match status" value="2"/>
</dbReference>
<dbReference type="CDD" id="cd16667">
    <property type="entry name" value="RING-H2_RNF126-like"/>
    <property type="match status" value="1"/>
</dbReference>
<dbReference type="PROSITE" id="PS50020">
    <property type="entry name" value="WW_DOMAIN_2"/>
    <property type="match status" value="2"/>
</dbReference>
<evidence type="ECO:0000256" key="14">
    <source>
        <dbReference type="ARBA" id="ARBA00022833"/>
    </source>
</evidence>
<feature type="compositionally biased region" description="Basic and acidic residues" evidence="23">
    <location>
        <begin position="439"/>
        <end position="453"/>
    </location>
</feature>
<keyword evidence="9" id="KW-0808">Transferase</keyword>
<dbReference type="GO" id="GO:0008270">
    <property type="term" value="F:zinc ion binding"/>
    <property type="evidence" value="ECO:0007669"/>
    <property type="project" value="UniProtKB-KW"/>
</dbReference>
<keyword evidence="15" id="KW-0391">Immunity</keyword>
<comment type="caution">
    <text evidence="26">The sequence shown here is derived from an EMBL/GenBank/DDBJ whole genome shotgun (WGS) entry which is preliminary data.</text>
</comment>
<dbReference type="Pfam" id="PF13639">
    <property type="entry name" value="zf-RING_2"/>
    <property type="match status" value="1"/>
</dbReference>
<dbReference type="GO" id="GO:0061630">
    <property type="term" value="F:ubiquitin protein ligase activity"/>
    <property type="evidence" value="ECO:0007669"/>
    <property type="project" value="UniProtKB-EC"/>
</dbReference>
<feature type="domain" description="RING-type" evidence="25">
    <location>
        <begin position="699"/>
        <end position="740"/>
    </location>
</feature>
<keyword evidence="14" id="KW-0862">Zinc</keyword>
<dbReference type="SUPFAM" id="SSF57850">
    <property type="entry name" value="RING/U-box"/>
    <property type="match status" value="1"/>
</dbReference>
<keyword evidence="27" id="KW-1185">Reference proteome</keyword>
<keyword evidence="6" id="KW-0597">Phosphoprotein</keyword>